<gene>
    <name evidence="2" type="ORF">JCGZ_13237</name>
</gene>
<feature type="compositionally biased region" description="Polar residues" evidence="1">
    <location>
        <begin position="51"/>
        <end position="61"/>
    </location>
</feature>
<dbReference type="AlphaFoldDB" id="A0A067K892"/>
<reference evidence="2 3" key="1">
    <citation type="journal article" date="2014" name="PLoS ONE">
        <title>Global Analysis of Gene Expression Profiles in Physic Nut (Jatropha curcas L.) Seedlings Exposed to Salt Stress.</title>
        <authorList>
            <person name="Zhang L."/>
            <person name="Zhang C."/>
            <person name="Wu P."/>
            <person name="Chen Y."/>
            <person name="Li M."/>
            <person name="Jiang H."/>
            <person name="Wu G."/>
        </authorList>
    </citation>
    <scope>NUCLEOTIDE SEQUENCE [LARGE SCALE GENOMIC DNA]</scope>
    <source>
        <strain evidence="3">cv. GZQX0401</strain>
        <tissue evidence="2">Young leaves</tissue>
    </source>
</reference>
<dbReference type="Proteomes" id="UP000027138">
    <property type="component" value="Unassembled WGS sequence"/>
</dbReference>
<name>A0A067K892_JATCU</name>
<keyword evidence="3" id="KW-1185">Reference proteome</keyword>
<evidence type="ECO:0000313" key="2">
    <source>
        <dbReference type="EMBL" id="KDP32312.1"/>
    </source>
</evidence>
<feature type="compositionally biased region" description="Basic and acidic residues" evidence="1">
    <location>
        <begin position="62"/>
        <end position="77"/>
    </location>
</feature>
<proteinExistence type="predicted"/>
<organism evidence="2 3">
    <name type="scientific">Jatropha curcas</name>
    <name type="common">Barbados nut</name>
    <dbReference type="NCBI Taxonomy" id="180498"/>
    <lineage>
        <taxon>Eukaryota</taxon>
        <taxon>Viridiplantae</taxon>
        <taxon>Streptophyta</taxon>
        <taxon>Embryophyta</taxon>
        <taxon>Tracheophyta</taxon>
        <taxon>Spermatophyta</taxon>
        <taxon>Magnoliopsida</taxon>
        <taxon>eudicotyledons</taxon>
        <taxon>Gunneridae</taxon>
        <taxon>Pentapetalae</taxon>
        <taxon>rosids</taxon>
        <taxon>fabids</taxon>
        <taxon>Malpighiales</taxon>
        <taxon>Euphorbiaceae</taxon>
        <taxon>Crotonoideae</taxon>
        <taxon>Jatropheae</taxon>
        <taxon>Jatropha</taxon>
    </lineage>
</organism>
<sequence length="103" mass="11004">MNSPAQNPLEVALISNELNKCSEANDGLIAANHKCLHGEGHWKKIDVMDSPVNQSPASKSSAKGENESSSKCAKELRGQPPRSPSGDTDSDHALAEESYQPPH</sequence>
<accession>A0A067K892</accession>
<evidence type="ECO:0000313" key="3">
    <source>
        <dbReference type="Proteomes" id="UP000027138"/>
    </source>
</evidence>
<feature type="region of interest" description="Disordered" evidence="1">
    <location>
        <begin position="46"/>
        <end position="103"/>
    </location>
</feature>
<dbReference type="EMBL" id="KK914582">
    <property type="protein sequence ID" value="KDP32312.1"/>
    <property type="molecule type" value="Genomic_DNA"/>
</dbReference>
<protein>
    <submittedName>
        <fullName evidence="2">Uncharacterized protein</fullName>
    </submittedName>
</protein>
<evidence type="ECO:0000256" key="1">
    <source>
        <dbReference type="SAM" id="MobiDB-lite"/>
    </source>
</evidence>